<comment type="caution">
    <text evidence="2">The sequence shown here is derived from an EMBL/GenBank/DDBJ whole genome shotgun (WGS) entry which is preliminary data.</text>
</comment>
<reference evidence="2" key="1">
    <citation type="journal article" date="2023" name="Plant J.">
        <title>Genome sequences and population genomics provide insights into the demographic history, inbreeding, and mutation load of two 'living fossil' tree species of Dipteronia.</title>
        <authorList>
            <person name="Feng Y."/>
            <person name="Comes H.P."/>
            <person name="Chen J."/>
            <person name="Zhu S."/>
            <person name="Lu R."/>
            <person name="Zhang X."/>
            <person name="Li P."/>
            <person name="Qiu J."/>
            <person name="Olsen K.M."/>
            <person name="Qiu Y."/>
        </authorList>
    </citation>
    <scope>NUCLEOTIDE SEQUENCE</scope>
    <source>
        <strain evidence="2">KIB01</strain>
    </source>
</reference>
<gene>
    <name evidence="2" type="ORF">Ddye_011249</name>
</gene>
<evidence type="ECO:0000256" key="1">
    <source>
        <dbReference type="SAM" id="MobiDB-lite"/>
    </source>
</evidence>
<organism evidence="2 3">
    <name type="scientific">Dipteronia dyeriana</name>
    <dbReference type="NCBI Taxonomy" id="168575"/>
    <lineage>
        <taxon>Eukaryota</taxon>
        <taxon>Viridiplantae</taxon>
        <taxon>Streptophyta</taxon>
        <taxon>Embryophyta</taxon>
        <taxon>Tracheophyta</taxon>
        <taxon>Spermatophyta</taxon>
        <taxon>Magnoliopsida</taxon>
        <taxon>eudicotyledons</taxon>
        <taxon>Gunneridae</taxon>
        <taxon>Pentapetalae</taxon>
        <taxon>rosids</taxon>
        <taxon>malvids</taxon>
        <taxon>Sapindales</taxon>
        <taxon>Sapindaceae</taxon>
        <taxon>Hippocastanoideae</taxon>
        <taxon>Acereae</taxon>
        <taxon>Dipteronia</taxon>
    </lineage>
</organism>
<dbReference type="PANTHER" id="PTHR47481">
    <property type="match status" value="1"/>
</dbReference>
<evidence type="ECO:0008006" key="4">
    <source>
        <dbReference type="Google" id="ProtNLM"/>
    </source>
</evidence>
<dbReference type="Proteomes" id="UP001280121">
    <property type="component" value="Unassembled WGS sequence"/>
</dbReference>
<accession>A0AAD9X217</accession>
<dbReference type="Pfam" id="PF14223">
    <property type="entry name" value="Retrotran_gag_2"/>
    <property type="match status" value="1"/>
</dbReference>
<protein>
    <recommendedName>
        <fullName evidence="4">Retrotransposon Copia-like N-terminal domain-containing protein</fullName>
    </recommendedName>
</protein>
<keyword evidence="3" id="KW-1185">Reference proteome</keyword>
<evidence type="ECO:0000313" key="3">
    <source>
        <dbReference type="Proteomes" id="UP001280121"/>
    </source>
</evidence>
<proteinExistence type="predicted"/>
<sequence length="172" mass="19415">MVSEQNTATSSSSSRGPQVSQLSTNNSKALLPLKLEPTAKLDHNNFFLWRQQVHAAIKGNRLSNFIDPSKSSHVSKNPDGSVNDDYLDWEQHDQILLCWLLSSISQEILPHLVGCTTSFQAWIVVEKFFSSKSRANLMQFKLQLQTLKKRGSSMTEYLLKKKSIIDALSYTV</sequence>
<evidence type="ECO:0000313" key="2">
    <source>
        <dbReference type="EMBL" id="KAK2651393.1"/>
    </source>
</evidence>
<name>A0AAD9X217_9ROSI</name>
<dbReference type="PANTHER" id="PTHR47481:SF22">
    <property type="entry name" value="RETROTRANSPOSON GAG DOMAIN-CONTAINING PROTEIN"/>
    <property type="match status" value="1"/>
</dbReference>
<dbReference type="AlphaFoldDB" id="A0AAD9X217"/>
<feature type="region of interest" description="Disordered" evidence="1">
    <location>
        <begin position="1"/>
        <end position="22"/>
    </location>
</feature>
<dbReference type="EMBL" id="JANJYI010000004">
    <property type="protein sequence ID" value="KAK2651393.1"/>
    <property type="molecule type" value="Genomic_DNA"/>
</dbReference>